<evidence type="ECO:0000259" key="12">
    <source>
        <dbReference type="Pfam" id="PF02320"/>
    </source>
</evidence>
<dbReference type="FunFam" id="1.10.287.20:FF:000001">
    <property type="entry name" value="Cytochrome b-c1 complex subunit 6"/>
    <property type="match status" value="1"/>
</dbReference>
<proteinExistence type="inferred from homology"/>
<comment type="caution">
    <text evidence="13">The sequence shown here is derived from an EMBL/GenBank/DDBJ whole genome shotgun (WGS) entry which is preliminary data.</text>
</comment>
<reference evidence="13 14" key="1">
    <citation type="submission" date="2017-06" db="EMBL/GenBank/DDBJ databases">
        <title>A platform for efficient transgenesis in Macrostomum lignano, a flatworm model organism for stem cell research.</title>
        <authorList>
            <person name="Berezikov E."/>
        </authorList>
    </citation>
    <scope>NUCLEOTIDE SEQUENCE [LARGE SCALE GENOMIC DNA]</scope>
    <source>
        <strain evidence="13">DV1</strain>
        <tissue evidence="13">Whole organism</tissue>
    </source>
</reference>
<evidence type="ECO:0000256" key="8">
    <source>
        <dbReference type="ARBA" id="ARBA00023136"/>
    </source>
</evidence>
<comment type="similarity">
    <text evidence="2 10">Belongs to the UQCRH/QCR6 family.</text>
</comment>
<dbReference type="InterPro" id="IPR036811">
    <property type="entry name" value="Ubol_cytC_Rdtase_hinge_dom_sf"/>
</dbReference>
<dbReference type="PANTHER" id="PTHR15336:SF0">
    <property type="entry name" value="CYTOCHROME B-C1 COMPLEX SUBUNIT 6, MITOCHONDRIAL"/>
    <property type="match status" value="1"/>
</dbReference>
<keyword evidence="9 11" id="KW-1015">Disulfide bond</keyword>
<organism evidence="13 14">
    <name type="scientific">Macrostomum lignano</name>
    <dbReference type="NCBI Taxonomy" id="282301"/>
    <lineage>
        <taxon>Eukaryota</taxon>
        <taxon>Metazoa</taxon>
        <taxon>Spiralia</taxon>
        <taxon>Lophotrochozoa</taxon>
        <taxon>Platyhelminthes</taxon>
        <taxon>Rhabditophora</taxon>
        <taxon>Macrostomorpha</taxon>
        <taxon>Macrostomida</taxon>
        <taxon>Macrostomidae</taxon>
        <taxon>Macrostomum</taxon>
    </lineage>
</organism>
<comment type="subcellular location">
    <subcellularLocation>
        <location evidence="1">Mitochondrion inner membrane</location>
        <topology evidence="1">Peripheral membrane protein</topology>
        <orientation evidence="1">Intermembrane side</orientation>
    </subcellularLocation>
</comment>
<evidence type="ECO:0000256" key="7">
    <source>
        <dbReference type="ARBA" id="ARBA00023128"/>
    </source>
</evidence>
<dbReference type="EMBL" id="NIVC01001089">
    <property type="protein sequence ID" value="PAA72482.1"/>
    <property type="molecule type" value="Genomic_DNA"/>
</dbReference>
<evidence type="ECO:0000313" key="13">
    <source>
        <dbReference type="EMBL" id="PAA72482.1"/>
    </source>
</evidence>
<keyword evidence="8 10" id="KW-0472">Membrane</keyword>
<dbReference type="InterPro" id="IPR023184">
    <property type="entry name" value="Ubol_cytC_Rdtase_hinge_dom"/>
</dbReference>
<evidence type="ECO:0000256" key="9">
    <source>
        <dbReference type="ARBA" id="ARBA00023157"/>
    </source>
</evidence>
<evidence type="ECO:0000256" key="5">
    <source>
        <dbReference type="ARBA" id="ARBA00022792"/>
    </source>
</evidence>
<dbReference type="AlphaFoldDB" id="A0A267FHK4"/>
<evidence type="ECO:0000256" key="11">
    <source>
        <dbReference type="PIRSR" id="PIRSR000019-1"/>
    </source>
</evidence>
<keyword evidence="5 10" id="KW-0999">Mitochondrion inner membrane</keyword>
<keyword evidence="7 10" id="KW-0496">Mitochondrion</keyword>
<keyword evidence="6 10" id="KW-0249">Electron transport</keyword>
<evidence type="ECO:0000256" key="3">
    <source>
        <dbReference type="ARBA" id="ARBA00022448"/>
    </source>
</evidence>
<feature type="disulfide bond" evidence="11">
    <location>
        <begin position="26"/>
        <end position="70"/>
    </location>
</feature>
<protein>
    <recommendedName>
        <fullName evidence="10">Cytochrome b-c1 complex subunit 6</fullName>
    </recommendedName>
</protein>
<gene>
    <name evidence="13" type="ORF">BOX15_Mlig008739g1</name>
</gene>
<keyword evidence="14" id="KW-1185">Reference proteome</keyword>
<dbReference type="GO" id="GO:0006122">
    <property type="term" value="P:mitochondrial electron transport, ubiquinol to cytochrome c"/>
    <property type="evidence" value="ECO:0007669"/>
    <property type="project" value="InterPro"/>
</dbReference>
<evidence type="ECO:0000256" key="2">
    <source>
        <dbReference type="ARBA" id="ARBA00006498"/>
    </source>
</evidence>
<dbReference type="SUPFAM" id="SSF81531">
    <property type="entry name" value="Non-heme 11 kDa protein of cytochrome bc1 complex (Ubiquinol-cytochrome c reductase)"/>
    <property type="match status" value="1"/>
</dbReference>
<keyword evidence="4 10" id="KW-0679">Respiratory chain</keyword>
<dbReference type="Pfam" id="PF02320">
    <property type="entry name" value="UCR_hinge"/>
    <property type="match status" value="1"/>
</dbReference>
<dbReference type="Gene3D" id="1.10.287.20">
    <property type="entry name" value="Ubiquinol-cytochrome C reductase hinge domain"/>
    <property type="match status" value="1"/>
</dbReference>
<evidence type="ECO:0000313" key="14">
    <source>
        <dbReference type="Proteomes" id="UP000215902"/>
    </source>
</evidence>
<name>A0A267FHK4_9PLAT</name>
<accession>A0A267FHK4</accession>
<keyword evidence="3 10" id="KW-0813">Transport</keyword>
<evidence type="ECO:0000256" key="1">
    <source>
        <dbReference type="ARBA" id="ARBA00004137"/>
    </source>
</evidence>
<feature type="disulfide bond" evidence="11">
    <location>
        <begin position="42"/>
        <end position="56"/>
    </location>
</feature>
<dbReference type="Proteomes" id="UP000215902">
    <property type="component" value="Unassembled WGS sequence"/>
</dbReference>
<evidence type="ECO:0000256" key="6">
    <source>
        <dbReference type="ARBA" id="ARBA00022982"/>
    </source>
</evidence>
<dbReference type="GO" id="GO:0005743">
    <property type="term" value="C:mitochondrial inner membrane"/>
    <property type="evidence" value="ECO:0007669"/>
    <property type="project" value="UniProtKB-SubCell"/>
</dbReference>
<feature type="domain" description="Ubiquinol-cytochrome C reductase hinge" evidence="12">
    <location>
        <begin position="17"/>
        <end position="80"/>
    </location>
</feature>
<evidence type="ECO:0000256" key="4">
    <source>
        <dbReference type="ARBA" id="ARBA00022660"/>
    </source>
</evidence>
<dbReference type="OrthoDB" id="405848at2759"/>
<sequence length="80" mass="9511">MTKDNEPPVDEDEELQDPIDSIREKCRDSSHCANYLDKFNKCEERVARRPNTTEDCEEELFDLLHCRDHCVAKEIFKHTK</sequence>
<evidence type="ECO:0000256" key="10">
    <source>
        <dbReference type="PIRNR" id="PIRNR000019"/>
    </source>
</evidence>
<dbReference type="InterPro" id="IPR003422">
    <property type="entry name" value="Cyt_b-c1_6"/>
</dbReference>
<dbReference type="PANTHER" id="PTHR15336">
    <property type="entry name" value="UBIQUINOL-CYTOCHROME C REDUCTASE COMPLEX 7.8 KDA PROTEIN"/>
    <property type="match status" value="1"/>
</dbReference>
<comment type="function">
    <text evidence="10">Component of the ubiquinol-cytochrome c oxidoreductase, a multisubunit transmembrane complex that is part of the mitochondrial electron transport chain which drives oxidative phosphorylation.</text>
</comment>
<dbReference type="STRING" id="282301.A0A267FHK4"/>
<dbReference type="PIRSF" id="PIRSF000019">
    <property type="entry name" value="Bc1_11K"/>
    <property type="match status" value="1"/>
</dbReference>